<dbReference type="eggNOG" id="ENOG5031RCU">
    <property type="taxonomic scope" value="Bacteria"/>
</dbReference>
<name>E3BHB4_9VIBR</name>
<dbReference type="EMBL" id="AEIU01000055">
    <property type="protein sequence ID" value="EFP97562.1"/>
    <property type="molecule type" value="Genomic_DNA"/>
</dbReference>
<evidence type="ECO:0000313" key="2">
    <source>
        <dbReference type="Proteomes" id="UP000002943"/>
    </source>
</evidence>
<dbReference type="Proteomes" id="UP000002943">
    <property type="component" value="Unassembled WGS sequence"/>
</dbReference>
<evidence type="ECO:0000313" key="1">
    <source>
        <dbReference type="EMBL" id="EFP97562.1"/>
    </source>
</evidence>
<proteinExistence type="predicted"/>
<protein>
    <submittedName>
        <fullName evidence="1">Uncharacterized protein</fullName>
    </submittedName>
</protein>
<keyword evidence="2" id="KW-1185">Reference proteome</keyword>
<organism evidence="1 2">
    <name type="scientific">Vibrio caribbeanicus ATCC BAA-2122</name>
    <dbReference type="NCBI Taxonomy" id="796620"/>
    <lineage>
        <taxon>Bacteria</taxon>
        <taxon>Pseudomonadati</taxon>
        <taxon>Pseudomonadota</taxon>
        <taxon>Gammaproteobacteria</taxon>
        <taxon>Vibrionales</taxon>
        <taxon>Vibrionaceae</taxon>
        <taxon>Vibrio</taxon>
    </lineage>
</organism>
<dbReference type="OrthoDB" id="6295341at2"/>
<reference evidence="1 2" key="1">
    <citation type="journal article" date="2012" name="Int. J. Syst. Evol. Microbiol.">
        <title>Vibrio caribbeanicus sp. nov., isolated from the marine sponge Scleritoderma cyanea.</title>
        <authorList>
            <person name="Hoffmann M."/>
            <person name="Monday S.R."/>
            <person name="Allard M.W."/>
            <person name="Strain E.A."/>
            <person name="Whittaker P."/>
            <person name="Naum M."/>
            <person name="McCarthy P.J."/>
            <person name="Lopez J.V."/>
            <person name="Fischer M."/>
            <person name="Brown E.W."/>
        </authorList>
    </citation>
    <scope>NUCLEOTIDE SEQUENCE [LARGE SCALE GENOMIC DNA]</scope>
    <source>
        <strain evidence="1 2">ATCC BAA-2122</strain>
    </source>
</reference>
<comment type="caution">
    <text evidence="1">The sequence shown here is derived from an EMBL/GenBank/DDBJ whole genome shotgun (WGS) entry which is preliminary data.</text>
</comment>
<dbReference type="AlphaFoldDB" id="E3BHB4"/>
<gene>
    <name evidence="1" type="ORF">VIBC2010_17774</name>
</gene>
<accession>E3BHB4</accession>
<dbReference type="RefSeq" id="WP_009600369.1">
    <property type="nucleotide sequence ID" value="NZ_AEIU01000055.1"/>
</dbReference>
<sequence length="102" mass="11938">MSLANLKQFSPLSTLISLVYNEFQNKQSSDKLYKANVPLIKMAIEQGFTLKDKMLRDSVDALESLAPFGARRRNFERRYLVDERSIMNLPNDPDKLSYGYWW</sequence>